<reference evidence="2" key="1">
    <citation type="submission" date="2023-10" db="EMBL/GenBank/DDBJ databases">
        <authorList>
            <person name="Noh H."/>
        </authorList>
    </citation>
    <scope>NUCLEOTIDE SEQUENCE</scope>
    <source>
        <strain evidence="2">DUCC4014</strain>
    </source>
</reference>
<organism evidence="2 3">
    <name type="scientific">Vanrija pseudolonga</name>
    <dbReference type="NCBI Taxonomy" id="143232"/>
    <lineage>
        <taxon>Eukaryota</taxon>
        <taxon>Fungi</taxon>
        <taxon>Dikarya</taxon>
        <taxon>Basidiomycota</taxon>
        <taxon>Agaricomycotina</taxon>
        <taxon>Tremellomycetes</taxon>
        <taxon>Trichosporonales</taxon>
        <taxon>Trichosporonaceae</taxon>
        <taxon>Vanrija</taxon>
    </lineage>
</organism>
<proteinExistence type="predicted"/>
<feature type="compositionally biased region" description="Low complexity" evidence="1">
    <location>
        <begin position="494"/>
        <end position="507"/>
    </location>
</feature>
<dbReference type="RefSeq" id="XP_062629818.1">
    <property type="nucleotide sequence ID" value="XM_062773834.1"/>
</dbReference>
<feature type="compositionally biased region" description="Basic and acidic residues" evidence="1">
    <location>
        <begin position="466"/>
        <end position="488"/>
    </location>
</feature>
<gene>
    <name evidence="2" type="ORF">LOC62_05G007312</name>
</gene>
<evidence type="ECO:0000313" key="3">
    <source>
        <dbReference type="Proteomes" id="UP000827549"/>
    </source>
</evidence>
<accession>A0AAF0YD71</accession>
<feature type="region of interest" description="Disordered" evidence="1">
    <location>
        <begin position="1"/>
        <end position="105"/>
    </location>
</feature>
<evidence type="ECO:0000256" key="1">
    <source>
        <dbReference type="SAM" id="MobiDB-lite"/>
    </source>
</evidence>
<feature type="region of interest" description="Disordered" evidence="1">
    <location>
        <begin position="174"/>
        <end position="211"/>
    </location>
</feature>
<name>A0AAF0YD71_9TREE</name>
<dbReference type="Proteomes" id="UP000827549">
    <property type="component" value="Chromosome 5"/>
</dbReference>
<protein>
    <submittedName>
        <fullName evidence="2">Uncharacterized protein</fullName>
    </submittedName>
</protein>
<feature type="compositionally biased region" description="Low complexity" evidence="1">
    <location>
        <begin position="12"/>
        <end position="36"/>
    </location>
</feature>
<dbReference type="GeneID" id="87810485"/>
<feature type="compositionally biased region" description="Basic residues" evidence="1">
    <location>
        <begin position="1"/>
        <end position="11"/>
    </location>
</feature>
<feature type="region of interest" description="Disordered" evidence="1">
    <location>
        <begin position="581"/>
        <end position="639"/>
    </location>
</feature>
<dbReference type="EMBL" id="CP086718">
    <property type="protein sequence ID" value="WOO83792.1"/>
    <property type="molecule type" value="Genomic_DNA"/>
</dbReference>
<keyword evidence="3" id="KW-1185">Reference proteome</keyword>
<dbReference type="AlphaFoldDB" id="A0AAF0YD71"/>
<sequence>MDQRTSSRKSRSSTSSSPPRPHLNALSSLQALSPLATTRDNLPAGGTFSDEITDSPLTAGGLSRSSSQRTLSRSLSGRERVFSDGGGGSGASVPGLRRRSSGAENIPAGITTRLILVKAPSDKDATPLRQRSKSSSNLVPVSSFAALSDAPATSAAPRRSFAAASFSFTPTPAIGAAPGAPGGSPVRRPSVSGTTTPGGGAGQTSSKPLSPDEVLELARGLMSPVAAPTGAEAAKLQRRKSLTSLGGGAEKEPEPIALEPVEYVEMDDDTLLPFSDRPTQVAGLLANPVNETLVDLLSKSFPSGAARSNWKEIPVTEWNWTEFERLLTKIGRKECPDYQWVLLAREAVRERSVALWEKLGVCLGCDPELMTAGDEDESPASWAGLGLGDEGEYDPSLSRVFIEGLEPVDPLENEKAERALMLEFGRPVDAPESPGIQWTDSMPTIGEEPNERGHNGGGGAPSAGNREVKDYFDESPGHRRHERHDSRDGPPSPSSVFASSIASTSASVRGSPEKSRSKSFVGLQICTAPVSPFSTAGLSLSPTALVHDQQTQYDRGPGNPMFVSSFNTLSIGPNLGRKASMSAAGGGGAPVGPSFSPDALRGFGRSSDKFPGLTRKSSKAGMSESAITFVSEDPYAGRH</sequence>
<feature type="compositionally biased region" description="Low complexity" evidence="1">
    <location>
        <begin position="60"/>
        <end position="75"/>
    </location>
</feature>
<evidence type="ECO:0000313" key="2">
    <source>
        <dbReference type="EMBL" id="WOO83792.1"/>
    </source>
</evidence>
<feature type="region of interest" description="Disordered" evidence="1">
    <location>
        <begin position="425"/>
        <end position="517"/>
    </location>
</feature>